<organism evidence="2 4">
    <name type="scientific">Paenibacillus urinalis</name>
    <dbReference type="NCBI Taxonomy" id="521520"/>
    <lineage>
        <taxon>Bacteria</taxon>
        <taxon>Bacillati</taxon>
        <taxon>Bacillota</taxon>
        <taxon>Bacilli</taxon>
        <taxon>Bacillales</taxon>
        <taxon>Paenibacillaceae</taxon>
        <taxon>Paenibacillus</taxon>
    </lineage>
</organism>
<dbReference type="AlphaFoldDB" id="A0AAX3N3R6"/>
<keyword evidence="1" id="KW-1133">Transmembrane helix</keyword>
<reference evidence="2 5" key="1">
    <citation type="submission" date="2023-02" db="EMBL/GenBank/DDBJ databases">
        <title>Pathogen: clinical or host-associated sample.</title>
        <authorList>
            <person name="Hergert J."/>
            <person name="Casey R."/>
            <person name="Wagner J."/>
            <person name="Young E.L."/>
            <person name="Oakeson K.F."/>
        </authorList>
    </citation>
    <scope>NUCLEOTIDE SEQUENCE</scope>
    <source>
        <strain evidence="3 5">2022CK-00829</strain>
        <strain evidence="2">2022CK-00830</strain>
    </source>
</reference>
<dbReference type="RefSeq" id="WP_047909919.1">
    <property type="nucleotide sequence ID" value="NZ_CP118101.1"/>
</dbReference>
<feature type="transmembrane region" description="Helical" evidence="1">
    <location>
        <begin position="73"/>
        <end position="94"/>
    </location>
</feature>
<protein>
    <recommendedName>
        <fullName evidence="6">DUF2269 family protein</fullName>
    </recommendedName>
</protein>
<accession>A0AAX3N3R6</accession>
<proteinExistence type="predicted"/>
<feature type="transmembrane region" description="Helical" evidence="1">
    <location>
        <begin position="115"/>
        <end position="136"/>
    </location>
</feature>
<evidence type="ECO:0000313" key="2">
    <source>
        <dbReference type="EMBL" id="WDH84267.1"/>
    </source>
</evidence>
<name>A0AAX3N3R6_9BACL</name>
<dbReference type="EMBL" id="CP118108">
    <property type="protein sequence ID" value="WDI03909.1"/>
    <property type="molecule type" value="Genomic_DNA"/>
</dbReference>
<feature type="transmembrane region" description="Helical" evidence="1">
    <location>
        <begin position="6"/>
        <end position="29"/>
    </location>
</feature>
<evidence type="ECO:0000256" key="1">
    <source>
        <dbReference type="SAM" id="Phobius"/>
    </source>
</evidence>
<keyword evidence="5" id="KW-1185">Reference proteome</keyword>
<dbReference type="Proteomes" id="UP001221519">
    <property type="component" value="Chromosome"/>
</dbReference>
<sequence>MGAIMYFVHILGAVSVGFYLLLPFVVAAISKLSVPAQEGSIAAVRTFNRIAQYGLIIQLLSGGYIMSQGEYGVSWMILVVVIFLAMLAIAGIMGKSLRLGIAGIQEKRDISSEKGKLRTFSIILAVLLLVMLWIMVNPW</sequence>
<evidence type="ECO:0000313" key="5">
    <source>
        <dbReference type="Proteomes" id="UP001221519"/>
    </source>
</evidence>
<dbReference type="EMBL" id="CP118101">
    <property type="protein sequence ID" value="WDH84267.1"/>
    <property type="molecule type" value="Genomic_DNA"/>
</dbReference>
<evidence type="ECO:0000313" key="4">
    <source>
        <dbReference type="Proteomes" id="UP001220962"/>
    </source>
</evidence>
<gene>
    <name evidence="2" type="ORF">PUW23_08660</name>
    <name evidence="3" type="ORF">PUW25_08140</name>
</gene>
<dbReference type="Proteomes" id="UP001220962">
    <property type="component" value="Chromosome"/>
</dbReference>
<keyword evidence="1" id="KW-0472">Membrane</keyword>
<evidence type="ECO:0008006" key="6">
    <source>
        <dbReference type="Google" id="ProtNLM"/>
    </source>
</evidence>
<evidence type="ECO:0000313" key="3">
    <source>
        <dbReference type="EMBL" id="WDI03909.1"/>
    </source>
</evidence>
<keyword evidence="1" id="KW-0812">Transmembrane</keyword>